<dbReference type="GO" id="GO:0003700">
    <property type="term" value="F:DNA-binding transcription factor activity"/>
    <property type="evidence" value="ECO:0007669"/>
    <property type="project" value="TreeGrafter"/>
</dbReference>
<dbReference type="InterPro" id="IPR028082">
    <property type="entry name" value="Peripla_BP_I"/>
</dbReference>
<dbReference type="GO" id="GO:0000976">
    <property type="term" value="F:transcription cis-regulatory region binding"/>
    <property type="evidence" value="ECO:0007669"/>
    <property type="project" value="TreeGrafter"/>
</dbReference>
<dbReference type="SUPFAM" id="SSF47413">
    <property type="entry name" value="lambda repressor-like DNA-binding domains"/>
    <property type="match status" value="1"/>
</dbReference>
<evidence type="ECO:0000256" key="2">
    <source>
        <dbReference type="ARBA" id="ARBA00023125"/>
    </source>
</evidence>
<keyword evidence="1" id="KW-0805">Transcription regulation</keyword>
<dbReference type="EMBL" id="MWML01000051">
    <property type="protein sequence ID" value="TCG07890.1"/>
    <property type="molecule type" value="Genomic_DNA"/>
</dbReference>
<dbReference type="CDD" id="cd01392">
    <property type="entry name" value="HTH_LacI"/>
    <property type="match status" value="1"/>
</dbReference>
<dbReference type="SMART" id="SM00354">
    <property type="entry name" value="HTH_LACI"/>
    <property type="match status" value="1"/>
</dbReference>
<evidence type="ECO:0000256" key="3">
    <source>
        <dbReference type="ARBA" id="ARBA00023163"/>
    </source>
</evidence>
<evidence type="ECO:0000313" key="5">
    <source>
        <dbReference type="EMBL" id="TCG07890.1"/>
    </source>
</evidence>
<organism evidence="5 6">
    <name type="scientific">Paraburkholderia steynii</name>
    <dbReference type="NCBI Taxonomy" id="1245441"/>
    <lineage>
        <taxon>Bacteria</taxon>
        <taxon>Pseudomonadati</taxon>
        <taxon>Pseudomonadota</taxon>
        <taxon>Betaproteobacteria</taxon>
        <taxon>Burkholderiales</taxon>
        <taxon>Burkholderiaceae</taxon>
        <taxon>Paraburkholderia</taxon>
    </lineage>
</organism>
<dbReference type="Proteomes" id="UP000294200">
    <property type="component" value="Unassembled WGS sequence"/>
</dbReference>
<dbReference type="PANTHER" id="PTHR30146">
    <property type="entry name" value="LACI-RELATED TRANSCRIPTIONAL REPRESSOR"/>
    <property type="match status" value="1"/>
</dbReference>
<dbReference type="Pfam" id="PF00356">
    <property type="entry name" value="LacI"/>
    <property type="match status" value="1"/>
</dbReference>
<dbReference type="InterPro" id="IPR010982">
    <property type="entry name" value="Lambda_DNA-bd_dom_sf"/>
</dbReference>
<dbReference type="Gene3D" id="1.10.260.40">
    <property type="entry name" value="lambda repressor-like DNA-binding domains"/>
    <property type="match status" value="1"/>
</dbReference>
<name>A0A4R0XIS0_9BURK</name>
<keyword evidence="2" id="KW-0238">DNA-binding</keyword>
<keyword evidence="3" id="KW-0804">Transcription</keyword>
<dbReference type="SUPFAM" id="SSF53822">
    <property type="entry name" value="Periplasmic binding protein-like I"/>
    <property type="match status" value="1"/>
</dbReference>
<gene>
    <name evidence="5" type="ORF">BZM27_16170</name>
</gene>
<evidence type="ECO:0000259" key="4">
    <source>
        <dbReference type="PROSITE" id="PS50932"/>
    </source>
</evidence>
<protein>
    <recommendedName>
        <fullName evidence="4">HTH lacI-type domain-containing protein</fullName>
    </recommendedName>
</protein>
<dbReference type="PROSITE" id="PS50932">
    <property type="entry name" value="HTH_LACI_2"/>
    <property type="match status" value="1"/>
</dbReference>
<dbReference type="Gene3D" id="3.40.50.2300">
    <property type="match status" value="2"/>
</dbReference>
<dbReference type="PANTHER" id="PTHR30146:SF109">
    <property type="entry name" value="HTH-TYPE TRANSCRIPTIONAL REGULATOR GALS"/>
    <property type="match status" value="1"/>
</dbReference>
<accession>A0A4R0XIS0</accession>
<comment type="caution">
    <text evidence="5">The sequence shown here is derived from an EMBL/GenBank/DDBJ whole genome shotgun (WGS) entry which is preliminary data.</text>
</comment>
<evidence type="ECO:0000313" key="6">
    <source>
        <dbReference type="Proteomes" id="UP000294200"/>
    </source>
</evidence>
<keyword evidence="6" id="KW-1185">Reference proteome</keyword>
<dbReference type="InterPro" id="IPR000843">
    <property type="entry name" value="HTH_LacI"/>
</dbReference>
<evidence type="ECO:0000256" key="1">
    <source>
        <dbReference type="ARBA" id="ARBA00023015"/>
    </source>
</evidence>
<feature type="domain" description="HTH lacI-type" evidence="4">
    <location>
        <begin position="19"/>
        <end position="73"/>
    </location>
</feature>
<reference evidence="5 6" key="1">
    <citation type="submission" date="2017-02" db="EMBL/GenBank/DDBJ databases">
        <title>Paraburkholderia sophoroidis sp. nov. and Paraburkholderia steynii sp. nov. rhizobial symbionts of the fynbos legume Hypocalyptus sophoroides.</title>
        <authorList>
            <person name="Steenkamp E.T."/>
            <person name="Beukes C.W."/>
            <person name="Van Zyl E."/>
            <person name="Avontuur J."/>
            <person name="Chan W.Y."/>
            <person name="Hassen A."/>
            <person name="Palmer M."/>
            <person name="Mthombeni L."/>
            <person name="Phalane F."/>
            <person name="Sereme K."/>
            <person name="Venter S.N."/>
        </authorList>
    </citation>
    <scope>NUCLEOTIDE SEQUENCE [LARGE SCALE GENOMIC DNA]</scope>
    <source>
        <strain evidence="5 6">HC1.1ba</strain>
    </source>
</reference>
<dbReference type="InterPro" id="IPR046335">
    <property type="entry name" value="LacI/GalR-like_sensor"/>
</dbReference>
<proteinExistence type="predicted"/>
<dbReference type="Pfam" id="PF13377">
    <property type="entry name" value="Peripla_BP_3"/>
    <property type="match status" value="1"/>
</dbReference>
<dbReference type="CDD" id="cd06267">
    <property type="entry name" value="PBP1_LacI_sugar_binding-like"/>
    <property type="match status" value="1"/>
</dbReference>
<sequence>MPVEPALDTAPTLRTRPNVTIQDIARELNISHTTVSRALADSPKISAETKLRVRRAVEQLGYVPSASARMMRGARSSLIVLVIPDLQNDFYATVAKTVADTLAARSMQLLLCITDDDSDRELRELRALLETRPAGVIIVPTAGLRPETAALLRNVATVQLIRQHEALGSHSVIVNDREGTFAATRHLIDYGHRSIAFIGGDASLSTGRNRLAGFEAALKEHHLKPAAIALGAPRPEFARYAVTSMMGASPQPTALVFGSAELTLGALQALHAMKLQCPRDVSVVGYHDPAWFELTGDGITTIRLPVQEIASTATGVLLARILNHHDSTFPQDEAIKVEFSPTLQLRSSTAPYRGT</sequence>
<dbReference type="AlphaFoldDB" id="A0A4R0XIS0"/>